<protein>
    <submittedName>
        <fullName evidence="1">Uncharacterized protein</fullName>
    </submittedName>
</protein>
<evidence type="ECO:0000313" key="2">
    <source>
        <dbReference type="Proteomes" id="UP001362999"/>
    </source>
</evidence>
<keyword evidence="2" id="KW-1185">Reference proteome</keyword>
<proteinExistence type="predicted"/>
<dbReference type="GO" id="GO:0007166">
    <property type="term" value="P:cell surface receptor signaling pathway"/>
    <property type="evidence" value="ECO:0007669"/>
    <property type="project" value="InterPro"/>
</dbReference>
<accession>A0AAW0EHE2</accession>
<evidence type="ECO:0000313" key="1">
    <source>
        <dbReference type="EMBL" id="KAK7063477.1"/>
    </source>
</evidence>
<reference evidence="1 2" key="1">
    <citation type="journal article" date="2024" name="J Genomics">
        <title>Draft genome sequencing and assembly of Favolaschia claudopus CIRM-BRFM 2984 isolated from oak limbs.</title>
        <authorList>
            <person name="Navarro D."/>
            <person name="Drula E."/>
            <person name="Chaduli D."/>
            <person name="Cazenave R."/>
            <person name="Ahrendt S."/>
            <person name="Wang J."/>
            <person name="Lipzen A."/>
            <person name="Daum C."/>
            <person name="Barry K."/>
            <person name="Grigoriev I.V."/>
            <person name="Favel A."/>
            <person name="Rosso M.N."/>
            <person name="Martin F."/>
        </authorList>
    </citation>
    <scope>NUCLEOTIDE SEQUENCE [LARGE SCALE GENOMIC DNA]</scope>
    <source>
        <strain evidence="1 2">CIRM-BRFM 2984</strain>
    </source>
</reference>
<organism evidence="1 2">
    <name type="scientific">Favolaschia claudopus</name>
    <dbReference type="NCBI Taxonomy" id="2862362"/>
    <lineage>
        <taxon>Eukaryota</taxon>
        <taxon>Fungi</taxon>
        <taxon>Dikarya</taxon>
        <taxon>Basidiomycota</taxon>
        <taxon>Agaricomycotina</taxon>
        <taxon>Agaricomycetes</taxon>
        <taxon>Agaricomycetidae</taxon>
        <taxon>Agaricales</taxon>
        <taxon>Marasmiineae</taxon>
        <taxon>Mycenaceae</taxon>
        <taxon>Favolaschia</taxon>
    </lineage>
</organism>
<sequence>MPAGDLTVCDGLDQVKSLLKIVACLGDGAINVPCLKSVAGIALEIIDIAQTVAKNRRDAIEVAGYAAERTYSLIDVFKNKKRDDVLPGVLDDLEKYKRKLESVQKILLSYVVRPCILRRVIARFSDRDEINRCKDILNEAFQVFQISLTIKIYTRIPEMLIHLDAVVSAQAKAKTSAKFSIIRREELDLCDFAQIDGDPSVVFATYNGKQVLVKKYKDNKKWAADLDAWLDSDAWQPHYLQVIGQSEATACSLHLVFQDPGIPVQNFIEKECRDGVKKCSLAVLTMIMQFSNVASELLGSDSGGCKVETADVYLRFNSANAMNTPSFVLADFDPSHLYNPNANPSKIASNGWDAFVRLITKAIMGTLLRPNYVAGCHGATGPTVTRIFRFLIHFLVDFPYHQDRRLVGLDHLFKNLIHELKVLRSDIEYSETLDSVNPLLNSMERYSSTLCAIWDLWDILPIMPGDLVIMVPGADPKHPRFRKIANYAKEIRQWSLEQGDSLPVTTTFPEYAEQQYRPPGSEMFWSSESVDASTMRHSLRIGSIPADSLGIRYVYSRAQKISLLGNSWNYNAAWKYLRSLHQSGELSTLAAKHKVHPSDILLVFSTSESKGYTNLTIKNVERRDKLLVHTGAKDGVLHYFENLAATDSELHGYWSASEQPGNPLFGAIPRAAGPEWGWEYSEEGLNVEIGRKGPAQHIRYVSL</sequence>
<dbReference type="InterPro" id="IPR059179">
    <property type="entry name" value="MLKL-like_MCAfunc"/>
</dbReference>
<dbReference type="CDD" id="cd21037">
    <property type="entry name" value="MLKL_NTD"/>
    <property type="match status" value="1"/>
</dbReference>
<dbReference type="Gene3D" id="1.20.930.20">
    <property type="entry name" value="Adaptor protein Cbl, N-terminal domain"/>
    <property type="match status" value="1"/>
</dbReference>
<dbReference type="Proteomes" id="UP001362999">
    <property type="component" value="Unassembled WGS sequence"/>
</dbReference>
<dbReference type="InterPro" id="IPR036537">
    <property type="entry name" value="Adaptor_Cbl_N_dom_sf"/>
</dbReference>
<gene>
    <name evidence="1" type="ORF">R3P38DRAFT_2593112</name>
</gene>
<dbReference type="EMBL" id="JAWWNJ010000001">
    <property type="protein sequence ID" value="KAK7063477.1"/>
    <property type="molecule type" value="Genomic_DNA"/>
</dbReference>
<name>A0AAW0EHE2_9AGAR</name>
<dbReference type="AlphaFoldDB" id="A0AAW0EHE2"/>
<comment type="caution">
    <text evidence="1">The sequence shown here is derived from an EMBL/GenBank/DDBJ whole genome shotgun (WGS) entry which is preliminary data.</text>
</comment>